<keyword evidence="2" id="KW-1185">Reference proteome</keyword>
<gene>
    <name evidence="1" type="ORF">FA95DRAFT_1497966</name>
</gene>
<protein>
    <submittedName>
        <fullName evidence="1">DNase I-like protein</fullName>
    </submittedName>
</protein>
<reference evidence="1" key="2">
    <citation type="journal article" date="2022" name="New Phytol.">
        <title>Evolutionary transition to the ectomycorrhizal habit in the genomes of a hyperdiverse lineage of mushroom-forming fungi.</title>
        <authorList>
            <person name="Looney B."/>
            <person name="Miyauchi S."/>
            <person name="Morin E."/>
            <person name="Drula E."/>
            <person name="Courty P.E."/>
            <person name="Kohler A."/>
            <person name="Kuo A."/>
            <person name="LaButti K."/>
            <person name="Pangilinan J."/>
            <person name="Lipzen A."/>
            <person name="Riley R."/>
            <person name="Andreopoulos W."/>
            <person name="He G."/>
            <person name="Johnson J."/>
            <person name="Nolan M."/>
            <person name="Tritt A."/>
            <person name="Barry K.W."/>
            <person name="Grigoriev I.V."/>
            <person name="Nagy L.G."/>
            <person name="Hibbett D."/>
            <person name="Henrissat B."/>
            <person name="Matheny P.B."/>
            <person name="Labbe J."/>
            <person name="Martin F.M."/>
        </authorList>
    </citation>
    <scope>NUCLEOTIDE SEQUENCE</scope>
    <source>
        <strain evidence="1">FP105234-sp</strain>
    </source>
</reference>
<comment type="caution">
    <text evidence="1">The sequence shown here is derived from an EMBL/GenBank/DDBJ whole genome shotgun (WGS) entry which is preliminary data.</text>
</comment>
<evidence type="ECO:0000313" key="1">
    <source>
        <dbReference type="EMBL" id="KAI0043863.1"/>
    </source>
</evidence>
<organism evidence="1 2">
    <name type="scientific">Auriscalpium vulgare</name>
    <dbReference type="NCBI Taxonomy" id="40419"/>
    <lineage>
        <taxon>Eukaryota</taxon>
        <taxon>Fungi</taxon>
        <taxon>Dikarya</taxon>
        <taxon>Basidiomycota</taxon>
        <taxon>Agaricomycotina</taxon>
        <taxon>Agaricomycetes</taxon>
        <taxon>Russulales</taxon>
        <taxon>Auriscalpiaceae</taxon>
        <taxon>Auriscalpium</taxon>
    </lineage>
</organism>
<sequence length="330" mass="36952">MNGKKSHAPQAGPLSKWADVSHTMKLKRINVLGLQETHLAAEHLTSVQSLYERRLAIYNSADPDNASATAGVAFAIDKSTTRTDQVRFIELIPGRAAVLILQWRENASTTILNAYAPNSPAEHPAFWQTLRDALTTHGVSTIDFMMGDFNLVEDEIDRTPPHPDRQTAVDALRSFRAAFKLQDTWRHDHINHRLFTYRAVRNDNVIQSRLDRIYTSETTARCVYEWDHVIGLIPSDHDMITVRYAPADATATGPGRWTMPLHLLTNAAFLREAKSAGRTLEEHIAAAADNRTPTHNPQTLWAAFKLTIRTLAKKHAAQTAGRLSNKIKSL</sequence>
<dbReference type="EMBL" id="MU276002">
    <property type="protein sequence ID" value="KAI0043863.1"/>
    <property type="molecule type" value="Genomic_DNA"/>
</dbReference>
<evidence type="ECO:0000313" key="2">
    <source>
        <dbReference type="Proteomes" id="UP000814033"/>
    </source>
</evidence>
<name>A0ACB8RIA5_9AGAM</name>
<feature type="non-terminal residue" evidence="1">
    <location>
        <position position="330"/>
    </location>
</feature>
<dbReference type="Proteomes" id="UP000814033">
    <property type="component" value="Unassembled WGS sequence"/>
</dbReference>
<reference evidence="1" key="1">
    <citation type="submission" date="2021-02" db="EMBL/GenBank/DDBJ databases">
        <authorList>
            <consortium name="DOE Joint Genome Institute"/>
            <person name="Ahrendt S."/>
            <person name="Looney B.P."/>
            <person name="Miyauchi S."/>
            <person name="Morin E."/>
            <person name="Drula E."/>
            <person name="Courty P.E."/>
            <person name="Chicoki N."/>
            <person name="Fauchery L."/>
            <person name="Kohler A."/>
            <person name="Kuo A."/>
            <person name="Labutti K."/>
            <person name="Pangilinan J."/>
            <person name="Lipzen A."/>
            <person name="Riley R."/>
            <person name="Andreopoulos W."/>
            <person name="He G."/>
            <person name="Johnson J."/>
            <person name="Barry K.W."/>
            <person name="Grigoriev I.V."/>
            <person name="Nagy L."/>
            <person name="Hibbett D."/>
            <person name="Henrissat B."/>
            <person name="Matheny P.B."/>
            <person name="Labbe J."/>
            <person name="Martin F."/>
        </authorList>
    </citation>
    <scope>NUCLEOTIDE SEQUENCE</scope>
    <source>
        <strain evidence="1">FP105234-sp</strain>
    </source>
</reference>
<proteinExistence type="predicted"/>
<accession>A0ACB8RIA5</accession>